<sequence length="233" mass="25523">MAHGEEDLDLEAAAAAPYHAVKGDPREHDESASGRRRCPQPCLLWTLGLLSLTMLLSTFAFFSNTAATPTLGLGRRYHDHDAFSVRIAGYESINPGRPGAAVSPSFTVALRKMNGACVDRAAVTVLYSGVALGWARVEPRDCVAPRQEPLRRELEVVARGQGVGLSERLRRRMASEWRSSGALELDVDVKMFDEVTSPGYAVRDIPDRLIFCKGRMTDGQGSDSSDCPWFELL</sequence>
<keyword evidence="1" id="KW-0472">Membrane</keyword>
<protein>
    <recommendedName>
        <fullName evidence="4">Late embryogenesis abundant protein LEA-2 subgroup domain-containing protein</fullName>
    </recommendedName>
</protein>
<dbReference type="eggNOG" id="ENOG502R3RJ">
    <property type="taxonomic scope" value="Eukaryota"/>
</dbReference>
<name>A0A0D9V698_9ORYZ</name>
<keyword evidence="1" id="KW-1133">Transmembrane helix</keyword>
<reference evidence="3" key="2">
    <citation type="submission" date="2013-12" db="EMBL/GenBank/DDBJ databases">
        <authorList>
            <person name="Yu Y."/>
            <person name="Lee S."/>
            <person name="de Baynast K."/>
            <person name="Wissotski M."/>
            <person name="Liu L."/>
            <person name="Talag J."/>
            <person name="Goicoechea J."/>
            <person name="Angelova A."/>
            <person name="Jetty R."/>
            <person name="Kudrna D."/>
            <person name="Golser W."/>
            <person name="Rivera L."/>
            <person name="Zhang J."/>
            <person name="Wing R."/>
        </authorList>
    </citation>
    <scope>NUCLEOTIDE SEQUENCE</scope>
</reference>
<organism evidence="2 3">
    <name type="scientific">Leersia perrieri</name>
    <dbReference type="NCBI Taxonomy" id="77586"/>
    <lineage>
        <taxon>Eukaryota</taxon>
        <taxon>Viridiplantae</taxon>
        <taxon>Streptophyta</taxon>
        <taxon>Embryophyta</taxon>
        <taxon>Tracheophyta</taxon>
        <taxon>Spermatophyta</taxon>
        <taxon>Magnoliopsida</taxon>
        <taxon>Liliopsida</taxon>
        <taxon>Poales</taxon>
        <taxon>Poaceae</taxon>
        <taxon>BOP clade</taxon>
        <taxon>Oryzoideae</taxon>
        <taxon>Oryzeae</taxon>
        <taxon>Oryzinae</taxon>
        <taxon>Leersia</taxon>
    </lineage>
</organism>
<accession>A0A0D9V698</accession>
<dbReference type="Proteomes" id="UP000032180">
    <property type="component" value="Chromosome 1"/>
</dbReference>
<keyword evidence="1" id="KW-0812">Transmembrane</keyword>
<reference evidence="2" key="3">
    <citation type="submission" date="2015-04" db="UniProtKB">
        <authorList>
            <consortium name="EnsemblPlants"/>
        </authorList>
    </citation>
    <scope>IDENTIFICATION</scope>
</reference>
<dbReference type="EnsemblPlants" id="LPERR01G28040.1">
    <property type="protein sequence ID" value="LPERR01G28040.1"/>
    <property type="gene ID" value="LPERR01G28040"/>
</dbReference>
<evidence type="ECO:0008006" key="4">
    <source>
        <dbReference type="Google" id="ProtNLM"/>
    </source>
</evidence>
<proteinExistence type="predicted"/>
<dbReference type="PANTHER" id="PTHR33994:SF27">
    <property type="entry name" value="OS01G0771700 PROTEIN"/>
    <property type="match status" value="1"/>
</dbReference>
<keyword evidence="3" id="KW-1185">Reference proteome</keyword>
<dbReference type="HOGENOM" id="CLU_104830_0_0_1"/>
<evidence type="ECO:0000313" key="2">
    <source>
        <dbReference type="EnsemblPlants" id="LPERR01G28040.1"/>
    </source>
</evidence>
<evidence type="ECO:0000256" key="1">
    <source>
        <dbReference type="SAM" id="Phobius"/>
    </source>
</evidence>
<dbReference type="PANTHER" id="PTHR33994">
    <property type="entry name" value="OS04G0515000 PROTEIN"/>
    <property type="match status" value="1"/>
</dbReference>
<dbReference type="Gramene" id="LPERR01G28040.1">
    <property type="protein sequence ID" value="LPERR01G28040.1"/>
    <property type="gene ID" value="LPERR01G28040"/>
</dbReference>
<dbReference type="AlphaFoldDB" id="A0A0D9V698"/>
<reference evidence="2 3" key="1">
    <citation type="submission" date="2012-08" db="EMBL/GenBank/DDBJ databases">
        <title>Oryza genome evolution.</title>
        <authorList>
            <person name="Wing R.A."/>
        </authorList>
    </citation>
    <scope>NUCLEOTIDE SEQUENCE</scope>
</reference>
<feature type="transmembrane region" description="Helical" evidence="1">
    <location>
        <begin position="42"/>
        <end position="62"/>
    </location>
</feature>
<evidence type="ECO:0000313" key="3">
    <source>
        <dbReference type="Proteomes" id="UP000032180"/>
    </source>
</evidence>